<name>A0A8S9NHH3_BRACR</name>
<dbReference type="EMBL" id="QGKX02001621">
    <property type="protein sequence ID" value="KAF3501521.1"/>
    <property type="molecule type" value="Genomic_DNA"/>
</dbReference>
<protein>
    <submittedName>
        <fullName evidence="1">Uncharacterized protein</fullName>
    </submittedName>
</protein>
<evidence type="ECO:0000313" key="1">
    <source>
        <dbReference type="EMBL" id="KAF3501521.1"/>
    </source>
</evidence>
<gene>
    <name evidence="1" type="ORF">F2Q69_00040058</name>
</gene>
<reference evidence="1" key="1">
    <citation type="submission" date="2019-12" db="EMBL/GenBank/DDBJ databases">
        <title>Genome sequencing and annotation of Brassica cretica.</title>
        <authorList>
            <person name="Studholme D.J."/>
            <person name="Sarris P."/>
        </authorList>
    </citation>
    <scope>NUCLEOTIDE SEQUENCE</scope>
    <source>
        <strain evidence="1">PFS-109/04</strain>
        <tissue evidence="1">Leaf</tissue>
    </source>
</reference>
<dbReference type="AlphaFoldDB" id="A0A8S9NHH3"/>
<accession>A0A8S9NHH3</accession>
<comment type="caution">
    <text evidence="1">The sequence shown here is derived from an EMBL/GenBank/DDBJ whole genome shotgun (WGS) entry which is preliminary data.</text>
</comment>
<dbReference type="Proteomes" id="UP000712600">
    <property type="component" value="Unassembled WGS sequence"/>
</dbReference>
<sequence>MTKALRYVVYGREAHQSASLLVDSSSPSLFSTNHHLGVSLGGLLFALASLEESSSRHLSGSPTGVCRVFGVSIALTSKMSLSTATTLSGRWLSSTNSFLGKAMFD</sequence>
<evidence type="ECO:0000313" key="2">
    <source>
        <dbReference type="Proteomes" id="UP000712600"/>
    </source>
</evidence>
<organism evidence="1 2">
    <name type="scientific">Brassica cretica</name>
    <name type="common">Mustard</name>
    <dbReference type="NCBI Taxonomy" id="69181"/>
    <lineage>
        <taxon>Eukaryota</taxon>
        <taxon>Viridiplantae</taxon>
        <taxon>Streptophyta</taxon>
        <taxon>Embryophyta</taxon>
        <taxon>Tracheophyta</taxon>
        <taxon>Spermatophyta</taxon>
        <taxon>Magnoliopsida</taxon>
        <taxon>eudicotyledons</taxon>
        <taxon>Gunneridae</taxon>
        <taxon>Pentapetalae</taxon>
        <taxon>rosids</taxon>
        <taxon>malvids</taxon>
        <taxon>Brassicales</taxon>
        <taxon>Brassicaceae</taxon>
        <taxon>Brassiceae</taxon>
        <taxon>Brassica</taxon>
    </lineage>
</organism>
<proteinExistence type="predicted"/>